<evidence type="ECO:0000256" key="2">
    <source>
        <dbReference type="SAM" id="MobiDB-lite"/>
    </source>
</evidence>
<dbReference type="EMBL" id="AUZM01000061">
    <property type="protein sequence ID" value="ERT05301.1"/>
    <property type="molecule type" value="Genomic_DNA"/>
</dbReference>
<gene>
    <name evidence="4" type="ORF">M595_4750</name>
</gene>
<dbReference type="AlphaFoldDB" id="U7QFT0"/>
<dbReference type="Proteomes" id="UP000017127">
    <property type="component" value="Unassembled WGS sequence"/>
</dbReference>
<evidence type="ECO:0000256" key="1">
    <source>
        <dbReference type="SAM" id="Coils"/>
    </source>
</evidence>
<feature type="coiled-coil region" evidence="1">
    <location>
        <begin position="94"/>
        <end position="121"/>
    </location>
</feature>
<proteinExistence type="predicted"/>
<sequence>MINNFFNSPKNLRLIIAFLSALLVWQLFSSAQASTNSQLAFRIRRLETQVSQLRGDLSSLRIQSSPSINPVEGSVTEDIPPDPRSHLMSGDPMFDRLATLVIELKQDFQQLQQRVDEIESDTETSQN</sequence>
<accession>U7QFT0</accession>
<evidence type="ECO:0000313" key="5">
    <source>
        <dbReference type="Proteomes" id="UP000017127"/>
    </source>
</evidence>
<protein>
    <submittedName>
        <fullName evidence="4">Putative lipoyl synthase</fullName>
    </submittedName>
</protein>
<keyword evidence="3" id="KW-0732">Signal</keyword>
<evidence type="ECO:0000256" key="3">
    <source>
        <dbReference type="SAM" id="SignalP"/>
    </source>
</evidence>
<comment type="caution">
    <text evidence="4">The sequence shown here is derived from an EMBL/GenBank/DDBJ whole genome shotgun (WGS) entry which is preliminary data.</text>
</comment>
<organism evidence="4 5">
    <name type="scientific">Lyngbya aestuarii BL J</name>
    <dbReference type="NCBI Taxonomy" id="1348334"/>
    <lineage>
        <taxon>Bacteria</taxon>
        <taxon>Bacillati</taxon>
        <taxon>Cyanobacteriota</taxon>
        <taxon>Cyanophyceae</taxon>
        <taxon>Oscillatoriophycideae</taxon>
        <taxon>Oscillatoriales</taxon>
        <taxon>Microcoleaceae</taxon>
        <taxon>Lyngbya</taxon>
    </lineage>
</organism>
<keyword evidence="1" id="KW-0175">Coiled coil</keyword>
<dbReference type="PATRIC" id="fig|1348334.3.peg.4589"/>
<name>U7QFT0_9CYAN</name>
<feature type="region of interest" description="Disordered" evidence="2">
    <location>
        <begin position="64"/>
        <end position="90"/>
    </location>
</feature>
<keyword evidence="5" id="KW-1185">Reference proteome</keyword>
<dbReference type="RefSeq" id="WP_023068435.1">
    <property type="nucleotide sequence ID" value="NZ_AUZM01000061.1"/>
</dbReference>
<reference evidence="4 5" key="1">
    <citation type="journal article" date="2013" name="Front. Microbiol.">
        <title>Comparative genomic analyses of the cyanobacterium, Lyngbya aestuarii BL J, a powerful hydrogen producer.</title>
        <authorList>
            <person name="Kothari A."/>
            <person name="Vaughn M."/>
            <person name="Garcia-Pichel F."/>
        </authorList>
    </citation>
    <scope>NUCLEOTIDE SEQUENCE [LARGE SCALE GENOMIC DNA]</scope>
    <source>
        <strain evidence="4 5">BL J</strain>
    </source>
</reference>
<dbReference type="OrthoDB" id="467411at2"/>
<feature type="chain" id="PRO_5005713885" evidence="3">
    <location>
        <begin position="34"/>
        <end position="127"/>
    </location>
</feature>
<feature type="signal peptide" evidence="3">
    <location>
        <begin position="1"/>
        <end position="33"/>
    </location>
</feature>
<evidence type="ECO:0000313" key="4">
    <source>
        <dbReference type="EMBL" id="ERT05301.1"/>
    </source>
</evidence>